<keyword evidence="8" id="KW-1185">Reference proteome</keyword>
<proteinExistence type="inferred from homology"/>
<name>A0ABW0UAG9_9BACI</name>
<dbReference type="PANTHER" id="PTHR21716">
    <property type="entry name" value="TRANSMEMBRANE PROTEIN"/>
    <property type="match status" value="1"/>
</dbReference>
<evidence type="ECO:0000313" key="7">
    <source>
        <dbReference type="EMBL" id="MFC5629794.1"/>
    </source>
</evidence>
<reference evidence="8" key="1">
    <citation type="journal article" date="2019" name="Int. J. Syst. Evol. Microbiol.">
        <title>The Global Catalogue of Microorganisms (GCM) 10K type strain sequencing project: providing services to taxonomists for standard genome sequencing and annotation.</title>
        <authorList>
            <consortium name="The Broad Institute Genomics Platform"/>
            <consortium name="The Broad Institute Genome Sequencing Center for Infectious Disease"/>
            <person name="Wu L."/>
            <person name="Ma J."/>
        </authorList>
    </citation>
    <scope>NUCLEOTIDE SEQUENCE [LARGE SCALE GENOMIC DNA]</scope>
    <source>
        <strain evidence="8">CGMCC 1.15790</strain>
    </source>
</reference>
<evidence type="ECO:0000256" key="2">
    <source>
        <dbReference type="ARBA" id="ARBA00009773"/>
    </source>
</evidence>
<keyword evidence="5 6" id="KW-0472">Membrane</keyword>
<dbReference type="RefSeq" id="WP_270898187.1">
    <property type="nucleotide sequence ID" value="NZ_JBHSPF010000068.1"/>
</dbReference>
<feature type="transmembrane region" description="Helical" evidence="6">
    <location>
        <begin position="281"/>
        <end position="303"/>
    </location>
</feature>
<keyword evidence="3 6" id="KW-0812">Transmembrane</keyword>
<evidence type="ECO:0000256" key="1">
    <source>
        <dbReference type="ARBA" id="ARBA00004141"/>
    </source>
</evidence>
<feature type="transmembrane region" description="Helical" evidence="6">
    <location>
        <begin position="12"/>
        <end position="33"/>
    </location>
</feature>
<dbReference type="Proteomes" id="UP001596143">
    <property type="component" value="Unassembled WGS sequence"/>
</dbReference>
<feature type="transmembrane region" description="Helical" evidence="6">
    <location>
        <begin position="315"/>
        <end position="340"/>
    </location>
</feature>
<evidence type="ECO:0000313" key="8">
    <source>
        <dbReference type="Proteomes" id="UP001596143"/>
    </source>
</evidence>
<evidence type="ECO:0000256" key="3">
    <source>
        <dbReference type="ARBA" id="ARBA00022692"/>
    </source>
</evidence>
<feature type="transmembrane region" description="Helical" evidence="6">
    <location>
        <begin position="221"/>
        <end position="238"/>
    </location>
</feature>
<feature type="transmembrane region" description="Helical" evidence="6">
    <location>
        <begin position="162"/>
        <end position="180"/>
    </location>
</feature>
<comment type="caution">
    <text evidence="7">The sequence shown here is derived from an EMBL/GenBank/DDBJ whole genome shotgun (WGS) entry which is preliminary data.</text>
</comment>
<feature type="transmembrane region" description="Helical" evidence="6">
    <location>
        <begin position="244"/>
        <end position="269"/>
    </location>
</feature>
<evidence type="ECO:0000256" key="6">
    <source>
        <dbReference type="SAM" id="Phobius"/>
    </source>
</evidence>
<feature type="transmembrane region" description="Helical" evidence="6">
    <location>
        <begin position="73"/>
        <end position="93"/>
    </location>
</feature>
<evidence type="ECO:0000256" key="4">
    <source>
        <dbReference type="ARBA" id="ARBA00022989"/>
    </source>
</evidence>
<keyword evidence="4 6" id="KW-1133">Transmembrane helix</keyword>
<dbReference type="PANTHER" id="PTHR21716:SF15">
    <property type="entry name" value="TRANSPORT PROTEIN YRRI-RELATED"/>
    <property type="match status" value="1"/>
</dbReference>
<evidence type="ECO:0000256" key="5">
    <source>
        <dbReference type="ARBA" id="ARBA00023136"/>
    </source>
</evidence>
<comment type="similarity">
    <text evidence="2">Belongs to the autoinducer-2 exporter (AI-2E) (TC 2.A.86) family.</text>
</comment>
<comment type="subcellular location">
    <subcellularLocation>
        <location evidence="1">Membrane</location>
        <topology evidence="1">Multi-pass membrane protein</topology>
    </subcellularLocation>
</comment>
<dbReference type="InterPro" id="IPR002549">
    <property type="entry name" value="AI-2E-like"/>
</dbReference>
<dbReference type="EMBL" id="JBHSPF010000068">
    <property type="protein sequence ID" value="MFC5629794.1"/>
    <property type="molecule type" value="Genomic_DNA"/>
</dbReference>
<protein>
    <submittedName>
        <fullName evidence="7">AI-2E family transporter</fullName>
    </submittedName>
</protein>
<gene>
    <name evidence="7" type="ORF">ACFPTR_13140</name>
</gene>
<organism evidence="7 8">
    <name type="scientific">Aliibacillus thermotolerans</name>
    <dbReference type="NCBI Taxonomy" id="1834418"/>
    <lineage>
        <taxon>Bacteria</taxon>
        <taxon>Bacillati</taxon>
        <taxon>Bacillota</taxon>
        <taxon>Bacilli</taxon>
        <taxon>Bacillales</taxon>
        <taxon>Bacillaceae</taxon>
        <taxon>Aliibacillus</taxon>
    </lineage>
</organism>
<accession>A0ABW0UAG9</accession>
<sequence length="352" mass="40236">MDTQKEWIWLRRFILIILVLLTIYLLILIKPVWSTVFLVLGKVTLPFLLAAIIAYLLHPIIESLQQRHIPRPIAILGVYVLFFGGGAILIWYYSPAIYYQLTRFMEQLPAYFHQWHLFYSELHHRIDHLPVALHDRIENIFFTTEQYLTSQTDQLIYKWRQFVDFIVLLLLLPFLVFYLLKDIKAIEKLVKKLTPKQWHDEGELLAKATDQALGDYIRGQVIVAGSVGGLSAIALWLIGMEHAFLLGAFIAVMDVIPYIGPIIGAIPAIMVASTISTSKVILTLIILFVIQQVEGNFLSPYVVGRTVNLHPLVVVFALLLGFETAGFIGLLLSVPLFVVINNIYHTFKKEQQ</sequence>
<feature type="transmembrane region" description="Helical" evidence="6">
    <location>
        <begin position="39"/>
        <end position="61"/>
    </location>
</feature>
<dbReference type="Pfam" id="PF01594">
    <property type="entry name" value="AI-2E_transport"/>
    <property type="match status" value="1"/>
</dbReference>